<sequence>MLEYLVQPDLVHKLLLQKRSGHYRSPERHLLSPLVEAAKWNATTQTLVAQWTTSRAVSVRRRLKKSMVRGRASAASNQYKHSISITCSGSPRSVQVEQPDKQHVGTEVCAAEFKASDAALNSLGSESGQRQQHTSQNIGSIDSMEKGRTSGAAHKSSKGKSSSGKGEQQRALSPEQYLVIKRQEAVDKVMAAFNRRLADEFAIITHAHEASGGGGASGGVNGGSHSGGGLNSGGGNGGRSSGRGKRQLDDGDRNDSSSSDGNGGNGQDKGGNKRAKTEENPGPSLVCPFFRHDPNRFRHHRICAGPGWKTIHRLKEHLYRVHRLPKNACPRCGDPFDDAKKLNAHLRSDDPCRKKDIAAAQGIDEQQEKKLKERKRVGSSVSDEQRWRDIYMILFPEANKNSLPSPYYDVTDAEEYAKTTERLMKYKKRIEKELPALMRKKVEQRFAHVGEELLANFDDMVRDGIHVIFSCPTPKSLSAPGSPRSRQSSPFAAPGTPPPPPSPHLINKNPADCGGGGSDLGFVDMMAGGEPLDLSAYFNDPDAPSMLIGGLDMGGFNFDIPTECPGLDESDSGYASTTTIRDPYFESSRR</sequence>
<feature type="compositionally biased region" description="Polar residues" evidence="1">
    <location>
        <begin position="123"/>
        <end position="140"/>
    </location>
</feature>
<comment type="caution">
    <text evidence="2">The sequence shown here is derived from an EMBL/GenBank/DDBJ whole genome shotgun (WGS) entry which is preliminary data.</text>
</comment>
<feature type="compositionally biased region" description="Low complexity" evidence="1">
    <location>
        <begin position="150"/>
        <end position="166"/>
    </location>
</feature>
<dbReference type="EMBL" id="JAPCWZ010000005">
    <property type="protein sequence ID" value="KAK8862002.1"/>
    <property type="molecule type" value="Genomic_DNA"/>
</dbReference>
<feature type="region of interest" description="Disordered" evidence="1">
    <location>
        <begin position="212"/>
        <end position="287"/>
    </location>
</feature>
<evidence type="ECO:0000313" key="3">
    <source>
        <dbReference type="Proteomes" id="UP001390339"/>
    </source>
</evidence>
<reference evidence="2 3" key="1">
    <citation type="journal article" date="2024" name="IMA Fungus">
        <title>Apiospora arundinis, a panoply of carbohydrate-active enzymes and secondary metabolites.</title>
        <authorList>
            <person name="Sorensen T."/>
            <person name="Petersen C."/>
            <person name="Muurmann A.T."/>
            <person name="Christiansen J.V."/>
            <person name="Brundto M.L."/>
            <person name="Overgaard C.K."/>
            <person name="Boysen A.T."/>
            <person name="Wollenberg R.D."/>
            <person name="Larsen T.O."/>
            <person name="Sorensen J.L."/>
            <person name="Nielsen K.L."/>
            <person name="Sondergaard T.E."/>
        </authorList>
    </citation>
    <scope>NUCLEOTIDE SEQUENCE [LARGE SCALE GENOMIC DNA]</scope>
    <source>
        <strain evidence="2 3">AAU 773</strain>
    </source>
</reference>
<organism evidence="2 3">
    <name type="scientific">Apiospora arundinis</name>
    <dbReference type="NCBI Taxonomy" id="335852"/>
    <lineage>
        <taxon>Eukaryota</taxon>
        <taxon>Fungi</taxon>
        <taxon>Dikarya</taxon>
        <taxon>Ascomycota</taxon>
        <taxon>Pezizomycotina</taxon>
        <taxon>Sordariomycetes</taxon>
        <taxon>Xylariomycetidae</taxon>
        <taxon>Amphisphaeriales</taxon>
        <taxon>Apiosporaceae</taxon>
        <taxon>Apiospora</taxon>
    </lineage>
</organism>
<feature type="compositionally biased region" description="Gly residues" evidence="1">
    <location>
        <begin position="212"/>
        <end position="241"/>
    </location>
</feature>
<evidence type="ECO:0000256" key="1">
    <source>
        <dbReference type="SAM" id="MobiDB-lite"/>
    </source>
</evidence>
<protein>
    <submittedName>
        <fullName evidence="2">Nicotinate-nucleotide diphosphorylase</fullName>
    </submittedName>
</protein>
<feature type="compositionally biased region" description="Basic and acidic residues" evidence="1">
    <location>
        <begin position="246"/>
        <end position="255"/>
    </location>
</feature>
<name>A0ABR2IF83_9PEZI</name>
<dbReference type="Proteomes" id="UP001390339">
    <property type="component" value="Unassembled WGS sequence"/>
</dbReference>
<keyword evidence="3" id="KW-1185">Reference proteome</keyword>
<proteinExistence type="predicted"/>
<evidence type="ECO:0000313" key="2">
    <source>
        <dbReference type="EMBL" id="KAK8862002.1"/>
    </source>
</evidence>
<dbReference type="PANTHER" id="PTHR38166:SF1">
    <property type="entry name" value="C2H2-TYPE DOMAIN-CONTAINING PROTEIN"/>
    <property type="match status" value="1"/>
</dbReference>
<accession>A0ABR2IF83</accession>
<feature type="region of interest" description="Disordered" evidence="1">
    <location>
        <begin position="475"/>
        <end position="511"/>
    </location>
</feature>
<dbReference type="PANTHER" id="PTHR38166">
    <property type="entry name" value="C2H2-TYPE DOMAIN-CONTAINING PROTEIN-RELATED"/>
    <property type="match status" value="1"/>
</dbReference>
<feature type="region of interest" description="Disordered" evidence="1">
    <location>
        <begin position="123"/>
        <end position="172"/>
    </location>
</feature>
<gene>
    <name evidence="2" type="ORF">PGQ11_008237</name>
</gene>
<feature type="region of interest" description="Disordered" evidence="1">
    <location>
        <begin position="563"/>
        <end position="590"/>
    </location>
</feature>